<sequence length="323" mass="34503">MSKKIIGIDLGGTTVKMAILNEEGDIQQKWSIITDITEEGTKIVPSIIESINEHLAKYEMTPDDFIGIGMGSPGTVDMKEGTVIGAYNLNWRTLQPVRQQIEEGTHIPFTLDNDANVAALGEAWKGAGESDPNVVFLTLGTGVGGGIIVEHKLVHGHNGAAGEIGHITVEPEGYQCTCGKHGCLETVASATGVVHLARDYAECYAGDSTLKYMIDDGQLITAKDVYDLAKEQDDLAVMVVEKVAYYLGLACSHLANILNPSTIVLGGGVSKAGEILLESVQPYFEQFTFPTIRKETKLRLAELGNDAGVIGAGSLVRSEIVTE</sequence>
<gene>
    <name evidence="9" type="ORF">SAMN04489868_11732</name>
</gene>
<evidence type="ECO:0000256" key="5">
    <source>
        <dbReference type="ARBA" id="ARBA00022741"/>
    </source>
</evidence>
<dbReference type="Gene3D" id="3.30.420.40">
    <property type="match status" value="2"/>
</dbReference>
<dbReference type="GO" id="GO:0005524">
    <property type="term" value="F:ATP binding"/>
    <property type="evidence" value="ECO:0007669"/>
    <property type="project" value="UniProtKB-KW"/>
</dbReference>
<proteinExistence type="inferred from homology"/>
<keyword evidence="7" id="KW-0067">ATP-binding</keyword>
<evidence type="ECO:0000256" key="1">
    <source>
        <dbReference type="ARBA" id="ARBA00006479"/>
    </source>
</evidence>
<keyword evidence="4" id="KW-0808">Transferase</keyword>
<dbReference type="CDD" id="cd24062">
    <property type="entry name" value="ASKHA_NBD_ROK_BsGLK-like"/>
    <property type="match status" value="1"/>
</dbReference>
<dbReference type="InterPro" id="IPR043129">
    <property type="entry name" value="ATPase_NBD"/>
</dbReference>
<dbReference type="SUPFAM" id="SSF53067">
    <property type="entry name" value="Actin-like ATPase domain"/>
    <property type="match status" value="1"/>
</dbReference>
<dbReference type="Proteomes" id="UP000198668">
    <property type="component" value="Unassembled WGS sequence"/>
</dbReference>
<dbReference type="NCBIfam" id="TIGR00744">
    <property type="entry name" value="ROK_glcA_fam"/>
    <property type="match status" value="1"/>
</dbReference>
<dbReference type="Pfam" id="PF00480">
    <property type="entry name" value="ROK"/>
    <property type="match status" value="1"/>
</dbReference>
<dbReference type="EMBL" id="FOQE01000017">
    <property type="protein sequence ID" value="SFH73070.1"/>
    <property type="molecule type" value="Genomic_DNA"/>
</dbReference>
<dbReference type="EC" id="2.7.1.2" evidence="2"/>
<keyword evidence="6 9" id="KW-0418">Kinase</keyword>
<dbReference type="RefSeq" id="WP_092092434.1">
    <property type="nucleotide sequence ID" value="NZ_FOQE01000017.1"/>
</dbReference>
<comment type="similarity">
    <text evidence="1">Belongs to the ROK (NagC/XylR) family.</text>
</comment>
<dbReference type="InterPro" id="IPR000600">
    <property type="entry name" value="ROK"/>
</dbReference>
<accession>A0A1I3CEX1</accession>
<reference evidence="9 10" key="1">
    <citation type="submission" date="2016-10" db="EMBL/GenBank/DDBJ databases">
        <authorList>
            <person name="de Groot N.N."/>
        </authorList>
    </citation>
    <scope>NUCLEOTIDE SEQUENCE [LARGE SCALE GENOMIC DNA]</scope>
    <source>
        <strain evidence="9 10">DSM 27630</strain>
    </source>
</reference>
<dbReference type="InterPro" id="IPR049874">
    <property type="entry name" value="ROK_cs"/>
</dbReference>
<evidence type="ECO:0000256" key="2">
    <source>
        <dbReference type="ARBA" id="ARBA00012323"/>
    </source>
</evidence>
<dbReference type="PROSITE" id="PS01125">
    <property type="entry name" value="ROK"/>
    <property type="match status" value="1"/>
</dbReference>
<dbReference type="PANTHER" id="PTHR18964">
    <property type="entry name" value="ROK (REPRESSOR, ORF, KINASE) FAMILY"/>
    <property type="match status" value="1"/>
</dbReference>
<dbReference type="GO" id="GO:0005737">
    <property type="term" value="C:cytoplasm"/>
    <property type="evidence" value="ECO:0007669"/>
    <property type="project" value="InterPro"/>
</dbReference>
<dbReference type="AlphaFoldDB" id="A0A1I3CEX1"/>
<evidence type="ECO:0000256" key="3">
    <source>
        <dbReference type="ARBA" id="ARBA00014701"/>
    </source>
</evidence>
<dbReference type="GO" id="GO:0004340">
    <property type="term" value="F:glucokinase activity"/>
    <property type="evidence" value="ECO:0007669"/>
    <property type="project" value="UniProtKB-EC"/>
</dbReference>
<evidence type="ECO:0000256" key="8">
    <source>
        <dbReference type="ARBA" id="ARBA00032386"/>
    </source>
</evidence>
<evidence type="ECO:0000256" key="6">
    <source>
        <dbReference type="ARBA" id="ARBA00022777"/>
    </source>
</evidence>
<dbReference type="OrthoDB" id="9810372at2"/>
<name>A0A1I3CEX1_9LACT</name>
<protein>
    <recommendedName>
        <fullName evidence="3">Glucokinase</fullName>
        <ecNumber evidence="2">2.7.1.2</ecNumber>
    </recommendedName>
    <alternativeName>
        <fullName evidence="8">Glucose kinase</fullName>
    </alternativeName>
</protein>
<keyword evidence="5" id="KW-0547">Nucleotide-binding</keyword>
<dbReference type="PANTHER" id="PTHR18964:SF149">
    <property type="entry name" value="BIFUNCTIONAL UDP-N-ACETYLGLUCOSAMINE 2-EPIMERASE_N-ACETYLMANNOSAMINE KINASE"/>
    <property type="match status" value="1"/>
</dbReference>
<evidence type="ECO:0000256" key="7">
    <source>
        <dbReference type="ARBA" id="ARBA00022840"/>
    </source>
</evidence>
<evidence type="ECO:0000256" key="4">
    <source>
        <dbReference type="ARBA" id="ARBA00022679"/>
    </source>
</evidence>
<dbReference type="GO" id="GO:0006096">
    <property type="term" value="P:glycolytic process"/>
    <property type="evidence" value="ECO:0007669"/>
    <property type="project" value="InterPro"/>
</dbReference>
<evidence type="ECO:0000313" key="9">
    <source>
        <dbReference type="EMBL" id="SFH73070.1"/>
    </source>
</evidence>
<evidence type="ECO:0000313" key="10">
    <source>
        <dbReference type="Proteomes" id="UP000198668"/>
    </source>
</evidence>
<keyword evidence="10" id="KW-1185">Reference proteome</keyword>
<dbReference type="InterPro" id="IPR004654">
    <property type="entry name" value="ROK_glcA"/>
</dbReference>
<organism evidence="9 10">
    <name type="scientific">Pisciglobus halotolerans</name>
    <dbReference type="NCBI Taxonomy" id="745365"/>
    <lineage>
        <taxon>Bacteria</taxon>
        <taxon>Bacillati</taxon>
        <taxon>Bacillota</taxon>
        <taxon>Bacilli</taxon>
        <taxon>Lactobacillales</taxon>
        <taxon>Carnobacteriaceae</taxon>
    </lineage>
</organism>